<reference evidence="1 2" key="1">
    <citation type="journal article" date="2019" name="Nat. Ecol. Evol.">
        <title>Megaphylogeny resolves global patterns of mushroom evolution.</title>
        <authorList>
            <person name="Varga T."/>
            <person name="Krizsan K."/>
            <person name="Foldi C."/>
            <person name="Dima B."/>
            <person name="Sanchez-Garcia M."/>
            <person name="Sanchez-Ramirez S."/>
            <person name="Szollosi G.J."/>
            <person name="Szarkandi J.G."/>
            <person name="Papp V."/>
            <person name="Albert L."/>
            <person name="Andreopoulos W."/>
            <person name="Angelini C."/>
            <person name="Antonin V."/>
            <person name="Barry K.W."/>
            <person name="Bougher N.L."/>
            <person name="Buchanan P."/>
            <person name="Buyck B."/>
            <person name="Bense V."/>
            <person name="Catcheside P."/>
            <person name="Chovatia M."/>
            <person name="Cooper J."/>
            <person name="Damon W."/>
            <person name="Desjardin D."/>
            <person name="Finy P."/>
            <person name="Geml J."/>
            <person name="Haridas S."/>
            <person name="Hughes K."/>
            <person name="Justo A."/>
            <person name="Karasinski D."/>
            <person name="Kautmanova I."/>
            <person name="Kiss B."/>
            <person name="Kocsube S."/>
            <person name="Kotiranta H."/>
            <person name="LaButti K.M."/>
            <person name="Lechner B.E."/>
            <person name="Liimatainen K."/>
            <person name="Lipzen A."/>
            <person name="Lukacs Z."/>
            <person name="Mihaltcheva S."/>
            <person name="Morgado L.N."/>
            <person name="Niskanen T."/>
            <person name="Noordeloos M.E."/>
            <person name="Ohm R.A."/>
            <person name="Ortiz-Santana B."/>
            <person name="Ovrebo C."/>
            <person name="Racz N."/>
            <person name="Riley R."/>
            <person name="Savchenko A."/>
            <person name="Shiryaev A."/>
            <person name="Soop K."/>
            <person name="Spirin V."/>
            <person name="Szebenyi C."/>
            <person name="Tomsovsky M."/>
            <person name="Tulloss R.E."/>
            <person name="Uehling J."/>
            <person name="Grigoriev I.V."/>
            <person name="Vagvolgyi C."/>
            <person name="Papp T."/>
            <person name="Martin F.M."/>
            <person name="Miettinen O."/>
            <person name="Hibbett D.S."/>
            <person name="Nagy L.G."/>
        </authorList>
    </citation>
    <scope>NUCLEOTIDE SEQUENCE [LARGE SCALE GENOMIC DNA]</scope>
    <source>
        <strain evidence="1 2">NL-1719</strain>
    </source>
</reference>
<feature type="non-terminal residue" evidence="1">
    <location>
        <position position="53"/>
    </location>
</feature>
<protein>
    <submittedName>
        <fullName evidence="1">Uncharacterized protein</fullName>
    </submittedName>
</protein>
<evidence type="ECO:0000313" key="2">
    <source>
        <dbReference type="Proteomes" id="UP000308600"/>
    </source>
</evidence>
<feature type="non-terminal residue" evidence="1">
    <location>
        <position position="1"/>
    </location>
</feature>
<organism evidence="1 2">
    <name type="scientific">Pluteus cervinus</name>
    <dbReference type="NCBI Taxonomy" id="181527"/>
    <lineage>
        <taxon>Eukaryota</taxon>
        <taxon>Fungi</taxon>
        <taxon>Dikarya</taxon>
        <taxon>Basidiomycota</taxon>
        <taxon>Agaricomycotina</taxon>
        <taxon>Agaricomycetes</taxon>
        <taxon>Agaricomycetidae</taxon>
        <taxon>Agaricales</taxon>
        <taxon>Pluteineae</taxon>
        <taxon>Pluteaceae</taxon>
        <taxon>Pluteus</taxon>
    </lineage>
</organism>
<dbReference type="Proteomes" id="UP000308600">
    <property type="component" value="Unassembled WGS sequence"/>
</dbReference>
<sequence length="53" mass="6067">KVLSLTLDNASPNNVMVSELVKKLKPYFKAYHRLRCFLHVVNLIAHSILAVFD</sequence>
<proteinExistence type="predicted"/>
<accession>A0ACD3B5Y1</accession>
<name>A0ACD3B5Y1_9AGAR</name>
<dbReference type="EMBL" id="ML208279">
    <property type="protein sequence ID" value="TFK73077.1"/>
    <property type="molecule type" value="Genomic_DNA"/>
</dbReference>
<evidence type="ECO:0000313" key="1">
    <source>
        <dbReference type="EMBL" id="TFK73077.1"/>
    </source>
</evidence>
<keyword evidence="2" id="KW-1185">Reference proteome</keyword>
<gene>
    <name evidence="1" type="ORF">BDN72DRAFT_743612</name>
</gene>